<dbReference type="PANTHER" id="PTHR45772:SF9">
    <property type="entry name" value="CONSERVED COMPONENT OF ABC TRANSPORTER FOR NATURAL AMINO ACIDS"/>
    <property type="match status" value="1"/>
</dbReference>
<name>A0A537JAC8_9BACT</name>
<feature type="domain" description="ABC transporter" evidence="4">
    <location>
        <begin position="3"/>
        <end position="178"/>
    </location>
</feature>
<evidence type="ECO:0000313" key="6">
    <source>
        <dbReference type="Proteomes" id="UP000320048"/>
    </source>
</evidence>
<dbReference type="PROSITE" id="PS00211">
    <property type="entry name" value="ABC_TRANSPORTER_1"/>
    <property type="match status" value="1"/>
</dbReference>
<gene>
    <name evidence="5" type="ORF">E6H04_08625</name>
</gene>
<evidence type="ECO:0000313" key="5">
    <source>
        <dbReference type="EMBL" id="TMI80463.1"/>
    </source>
</evidence>
<keyword evidence="3 5" id="KW-0067">ATP-binding</keyword>
<organism evidence="5 6">
    <name type="scientific">Candidatus Segetimicrobium genomatis</name>
    <dbReference type="NCBI Taxonomy" id="2569760"/>
    <lineage>
        <taxon>Bacteria</taxon>
        <taxon>Bacillati</taxon>
        <taxon>Candidatus Sysuimicrobiota</taxon>
        <taxon>Candidatus Sysuimicrobiia</taxon>
        <taxon>Candidatus Sysuimicrobiales</taxon>
        <taxon>Candidatus Segetimicrobiaceae</taxon>
        <taxon>Candidatus Segetimicrobium</taxon>
    </lineage>
</organism>
<dbReference type="SUPFAM" id="SSF52540">
    <property type="entry name" value="P-loop containing nucleoside triphosphate hydrolases"/>
    <property type="match status" value="1"/>
</dbReference>
<dbReference type="EMBL" id="VBAO01000219">
    <property type="protein sequence ID" value="TMI80463.1"/>
    <property type="molecule type" value="Genomic_DNA"/>
</dbReference>
<dbReference type="PANTHER" id="PTHR45772">
    <property type="entry name" value="CONSERVED COMPONENT OF ABC TRANSPORTER FOR NATURAL AMINO ACIDS-RELATED"/>
    <property type="match status" value="1"/>
</dbReference>
<accession>A0A537JAC8</accession>
<dbReference type="GO" id="GO:0005524">
    <property type="term" value="F:ATP binding"/>
    <property type="evidence" value="ECO:0007669"/>
    <property type="project" value="UniProtKB-KW"/>
</dbReference>
<dbReference type="Gene3D" id="3.40.50.300">
    <property type="entry name" value="P-loop containing nucleotide triphosphate hydrolases"/>
    <property type="match status" value="1"/>
</dbReference>
<proteinExistence type="predicted"/>
<evidence type="ECO:0000256" key="3">
    <source>
        <dbReference type="ARBA" id="ARBA00022840"/>
    </source>
</evidence>
<reference evidence="5 6" key="1">
    <citation type="journal article" date="2019" name="Nat. Microbiol.">
        <title>Mediterranean grassland soil C-N compound turnover is dependent on rainfall and depth, and is mediated by genomically divergent microorganisms.</title>
        <authorList>
            <person name="Diamond S."/>
            <person name="Andeer P.F."/>
            <person name="Li Z."/>
            <person name="Crits-Christoph A."/>
            <person name="Burstein D."/>
            <person name="Anantharaman K."/>
            <person name="Lane K.R."/>
            <person name="Thomas B.C."/>
            <person name="Pan C."/>
            <person name="Northen T.R."/>
            <person name="Banfield J.F."/>
        </authorList>
    </citation>
    <scope>NUCLEOTIDE SEQUENCE [LARGE SCALE GENOMIC DNA]</scope>
    <source>
        <strain evidence="5">NP_7</strain>
    </source>
</reference>
<dbReference type="AlphaFoldDB" id="A0A537JAC8"/>
<dbReference type="InterPro" id="IPR003439">
    <property type="entry name" value="ABC_transporter-like_ATP-bd"/>
</dbReference>
<evidence type="ECO:0000256" key="2">
    <source>
        <dbReference type="ARBA" id="ARBA00022741"/>
    </source>
</evidence>
<evidence type="ECO:0000259" key="4">
    <source>
        <dbReference type="PROSITE" id="PS50893"/>
    </source>
</evidence>
<protein>
    <submittedName>
        <fullName evidence="5">ABC transporter ATP-binding protein</fullName>
    </submittedName>
</protein>
<dbReference type="InterPro" id="IPR027417">
    <property type="entry name" value="P-loop_NTPase"/>
</dbReference>
<feature type="non-terminal residue" evidence="5">
    <location>
        <position position="1"/>
    </location>
</feature>
<dbReference type="Pfam" id="PF00005">
    <property type="entry name" value="ABC_tran"/>
    <property type="match status" value="1"/>
</dbReference>
<dbReference type="Pfam" id="PF12399">
    <property type="entry name" value="BCA_ABC_TP_C"/>
    <property type="match status" value="1"/>
</dbReference>
<sequence>DGRAIQGLTPDAIAALGGARTFQMPRVFRHMTVLDNLLLPFCADHRRAPWAEARRTSRRILEFVGLDQLAPAEARVLSGGQAMLLQLARCLVQRPLRLCMLDEPFAGVHPAIKDRMVAAILEINRREGVAFLVVSHEMATLRKLSRRVSVMHNGEWIAEGTFDEVARDARVVEAYLGVHRPAAPAGGAAPGAPPYAVG</sequence>
<comment type="caution">
    <text evidence="5">The sequence shown here is derived from an EMBL/GenBank/DDBJ whole genome shotgun (WGS) entry which is preliminary data.</text>
</comment>
<dbReference type="InterPro" id="IPR051120">
    <property type="entry name" value="ABC_AA/LPS_Transport"/>
</dbReference>
<dbReference type="PROSITE" id="PS50893">
    <property type="entry name" value="ABC_TRANSPORTER_2"/>
    <property type="match status" value="1"/>
</dbReference>
<evidence type="ECO:0000256" key="1">
    <source>
        <dbReference type="ARBA" id="ARBA00022448"/>
    </source>
</evidence>
<keyword evidence="2" id="KW-0547">Nucleotide-binding</keyword>
<dbReference type="GO" id="GO:0016887">
    <property type="term" value="F:ATP hydrolysis activity"/>
    <property type="evidence" value="ECO:0007669"/>
    <property type="project" value="InterPro"/>
</dbReference>
<dbReference type="Proteomes" id="UP000320048">
    <property type="component" value="Unassembled WGS sequence"/>
</dbReference>
<dbReference type="GO" id="GO:0005886">
    <property type="term" value="C:plasma membrane"/>
    <property type="evidence" value="ECO:0007669"/>
    <property type="project" value="TreeGrafter"/>
</dbReference>
<dbReference type="InterPro" id="IPR032823">
    <property type="entry name" value="BCA_ABC_TP_C"/>
</dbReference>
<dbReference type="InterPro" id="IPR017871">
    <property type="entry name" value="ABC_transporter-like_CS"/>
</dbReference>
<keyword evidence="1" id="KW-0813">Transport</keyword>